<dbReference type="Proteomes" id="UP000297741">
    <property type="component" value="Unassembled WGS sequence"/>
</dbReference>
<reference evidence="3 4" key="1">
    <citation type="submission" date="2018-11" db="EMBL/GenBank/DDBJ databases">
        <title>Tabrizicola sp. isolated from sediment of alpine lake.</title>
        <authorList>
            <person name="Liu Z."/>
        </authorList>
    </citation>
    <scope>NUCLEOTIDE SEQUENCE [LARGE SCALE GENOMIC DNA]</scope>
    <source>
        <strain evidence="3 4">DRYC-M-16</strain>
    </source>
</reference>
<accession>A0ABY2KVX5</accession>
<dbReference type="Gene3D" id="1.25.40.10">
    <property type="entry name" value="Tetratricopeptide repeat domain"/>
    <property type="match status" value="1"/>
</dbReference>
<dbReference type="InterPro" id="IPR011990">
    <property type="entry name" value="TPR-like_helical_dom_sf"/>
</dbReference>
<protein>
    <submittedName>
        <fullName evidence="3">C-type cytochrome biogenesis protein CcmI</fullName>
    </submittedName>
</protein>
<gene>
    <name evidence="3" type="primary">ccmI</name>
    <name evidence="3" type="ORF">EEB11_02580</name>
</gene>
<keyword evidence="4" id="KW-1185">Reference proteome</keyword>
<evidence type="ECO:0000313" key="3">
    <source>
        <dbReference type="EMBL" id="TGD45437.1"/>
    </source>
</evidence>
<keyword evidence="2" id="KW-1133">Transmembrane helix</keyword>
<evidence type="ECO:0000256" key="1">
    <source>
        <dbReference type="ARBA" id="ARBA00022748"/>
    </source>
</evidence>
<dbReference type="RefSeq" id="WP_135428823.1">
    <property type="nucleotide sequence ID" value="NZ_RPEM01000001.1"/>
</dbReference>
<dbReference type="EMBL" id="RPEM01000001">
    <property type="protein sequence ID" value="TGD45437.1"/>
    <property type="molecule type" value="Genomic_DNA"/>
</dbReference>
<dbReference type="SUPFAM" id="SSF48452">
    <property type="entry name" value="TPR-like"/>
    <property type="match status" value="1"/>
</dbReference>
<sequence>MEAWGFWAAAALLVIGILATLLRAMTSARTDERGAHEFDLAVYRDQLTEIERDIARGVIPADEGARLRTEIQRRLLDADRSADKTIPAPQAHAGSAVAVLIVLVLAAGVFGYWRLGAPGYPDLPLQARLAMAEEIRANRPAQAEAEAQIPPAPRPGVDPSFLELMTKLRQAVQDRPDDQRGLELLARNEAAMGNLTAAKDAQAALITLKGAAATAEDHAAHAELMIMAAGGYVSPQAEQALVRALEADPRNGTARYYTGTMFAQIGRFDRTFILWQRLLAESPPGAPWVAPIRSQIEEIAARAGVRYTLPPATTAPGPTGEDIAAAAELTAQERQAMIEGMVDQLGARLAQDGGPAEDWARLITSLAQIGRTDQAREVYAEAQTRFAGRTVELSGLRQAAVEAGVGE</sequence>
<evidence type="ECO:0000313" key="4">
    <source>
        <dbReference type="Proteomes" id="UP000297741"/>
    </source>
</evidence>
<proteinExistence type="predicted"/>
<feature type="transmembrane region" description="Helical" evidence="2">
    <location>
        <begin position="6"/>
        <end position="24"/>
    </location>
</feature>
<keyword evidence="2" id="KW-0472">Membrane</keyword>
<dbReference type="NCBIfam" id="TIGR03142">
    <property type="entry name" value="cytochro_ccmI"/>
    <property type="match status" value="1"/>
</dbReference>
<feature type="transmembrane region" description="Helical" evidence="2">
    <location>
        <begin position="93"/>
        <end position="113"/>
    </location>
</feature>
<dbReference type="InterPro" id="IPR017560">
    <property type="entry name" value="Cyt_c_biogenesis_CcmI"/>
</dbReference>
<name>A0ABY2KVX5_9RHOB</name>
<comment type="caution">
    <text evidence="3">The sequence shown here is derived from an EMBL/GenBank/DDBJ whole genome shotgun (WGS) entry which is preliminary data.</text>
</comment>
<keyword evidence="1" id="KW-0201">Cytochrome c-type biogenesis</keyword>
<evidence type="ECO:0000256" key="2">
    <source>
        <dbReference type="SAM" id="Phobius"/>
    </source>
</evidence>
<organism evidence="3 4">
    <name type="scientific">Pseudotabrizicola sediminis</name>
    <dbReference type="NCBI Taxonomy" id="2486418"/>
    <lineage>
        <taxon>Bacteria</taxon>
        <taxon>Pseudomonadati</taxon>
        <taxon>Pseudomonadota</taxon>
        <taxon>Alphaproteobacteria</taxon>
        <taxon>Rhodobacterales</taxon>
        <taxon>Paracoccaceae</taxon>
        <taxon>Pseudotabrizicola</taxon>
    </lineage>
</organism>
<keyword evidence="2" id="KW-0812">Transmembrane</keyword>